<sequence>MASDEPIRQVTMTKDCAVLFGDHGPVVACGDKLGLSMKLKARLVSSIATYRDSWIGISIDIPIGEQQSANEDSGFGVRFGIQPSQNDAMKRLDCHRLEVKFPRNFRYDIRDASERLYEQFPNPKRIQDGLCYVQVQLGHSKATINRFGIPFANVEDLEVEDWVNDNAPVVESHTLLDILK</sequence>
<accession>A0A9W8VCM5</accession>
<protein>
    <submittedName>
        <fullName evidence="1">Uncharacterized protein</fullName>
    </submittedName>
</protein>
<organism evidence="1 2">
    <name type="scientific">Fusarium torreyae</name>
    <dbReference type="NCBI Taxonomy" id="1237075"/>
    <lineage>
        <taxon>Eukaryota</taxon>
        <taxon>Fungi</taxon>
        <taxon>Dikarya</taxon>
        <taxon>Ascomycota</taxon>
        <taxon>Pezizomycotina</taxon>
        <taxon>Sordariomycetes</taxon>
        <taxon>Hypocreomycetidae</taxon>
        <taxon>Hypocreales</taxon>
        <taxon>Nectriaceae</taxon>
        <taxon>Fusarium</taxon>
    </lineage>
</organism>
<gene>
    <name evidence="1" type="ORF">NW762_009162</name>
</gene>
<evidence type="ECO:0000313" key="2">
    <source>
        <dbReference type="Proteomes" id="UP001152049"/>
    </source>
</evidence>
<evidence type="ECO:0000313" key="1">
    <source>
        <dbReference type="EMBL" id="KAJ4256086.1"/>
    </source>
</evidence>
<reference evidence="1" key="1">
    <citation type="submission" date="2022-09" db="EMBL/GenBank/DDBJ databases">
        <title>Fusarium specimens isolated from Avocado Roots.</title>
        <authorList>
            <person name="Stajich J."/>
            <person name="Roper C."/>
            <person name="Heimlech-Rivalta G."/>
        </authorList>
    </citation>
    <scope>NUCLEOTIDE SEQUENCE</scope>
    <source>
        <strain evidence="1">CF00136</strain>
    </source>
</reference>
<comment type="caution">
    <text evidence="1">The sequence shown here is derived from an EMBL/GenBank/DDBJ whole genome shotgun (WGS) entry which is preliminary data.</text>
</comment>
<dbReference type="AlphaFoldDB" id="A0A9W8VCM5"/>
<dbReference type="Proteomes" id="UP001152049">
    <property type="component" value="Unassembled WGS sequence"/>
</dbReference>
<name>A0A9W8VCM5_9HYPO</name>
<proteinExistence type="predicted"/>
<dbReference type="OrthoDB" id="6513042at2759"/>
<keyword evidence="2" id="KW-1185">Reference proteome</keyword>
<dbReference type="EMBL" id="JAOQAZ010000019">
    <property type="protein sequence ID" value="KAJ4256086.1"/>
    <property type="molecule type" value="Genomic_DNA"/>
</dbReference>